<feature type="region of interest" description="Disordered" evidence="1">
    <location>
        <begin position="286"/>
        <end position="356"/>
    </location>
</feature>
<reference evidence="3" key="2">
    <citation type="journal article" date="2023" name="IMA Fungus">
        <title>Comparative genomic study of the Penicillium genus elucidates a diverse pangenome and 15 lateral gene transfer events.</title>
        <authorList>
            <person name="Petersen C."/>
            <person name="Sorensen T."/>
            <person name="Nielsen M.R."/>
            <person name="Sondergaard T.E."/>
            <person name="Sorensen J.L."/>
            <person name="Fitzpatrick D.A."/>
            <person name="Frisvad J.C."/>
            <person name="Nielsen K.L."/>
        </authorList>
    </citation>
    <scope>NUCLEOTIDE SEQUENCE</scope>
    <source>
        <strain evidence="3">IBT 34128</strain>
    </source>
</reference>
<feature type="region of interest" description="Disordered" evidence="1">
    <location>
        <begin position="392"/>
        <end position="417"/>
    </location>
</feature>
<dbReference type="Proteomes" id="UP001141434">
    <property type="component" value="Unassembled WGS sequence"/>
</dbReference>
<evidence type="ECO:0000313" key="3">
    <source>
        <dbReference type="EMBL" id="KAJ5095830.1"/>
    </source>
</evidence>
<dbReference type="InterPro" id="IPR056009">
    <property type="entry name" value="DUF7587"/>
</dbReference>
<dbReference type="RefSeq" id="XP_056511381.1">
    <property type="nucleotide sequence ID" value="XM_056655768.1"/>
</dbReference>
<reference evidence="3" key="1">
    <citation type="submission" date="2022-11" db="EMBL/GenBank/DDBJ databases">
        <authorList>
            <person name="Petersen C."/>
        </authorList>
    </citation>
    <scope>NUCLEOTIDE SEQUENCE</scope>
    <source>
        <strain evidence="3">IBT 34128</strain>
    </source>
</reference>
<feature type="compositionally biased region" description="Polar residues" evidence="1">
    <location>
        <begin position="395"/>
        <end position="406"/>
    </location>
</feature>
<accession>A0A9W9F961</accession>
<dbReference type="GeneID" id="81394936"/>
<dbReference type="Pfam" id="PF24494">
    <property type="entry name" value="DUF7587"/>
    <property type="match status" value="1"/>
</dbReference>
<evidence type="ECO:0000313" key="4">
    <source>
        <dbReference type="Proteomes" id="UP001141434"/>
    </source>
</evidence>
<evidence type="ECO:0000259" key="2">
    <source>
        <dbReference type="Pfam" id="PF24494"/>
    </source>
</evidence>
<feature type="region of interest" description="Disordered" evidence="1">
    <location>
        <begin position="433"/>
        <end position="461"/>
    </location>
</feature>
<feature type="domain" description="DUF7587" evidence="2">
    <location>
        <begin position="51"/>
        <end position="188"/>
    </location>
</feature>
<feature type="compositionally biased region" description="Basic residues" evidence="1">
    <location>
        <begin position="450"/>
        <end position="461"/>
    </location>
</feature>
<protein>
    <recommendedName>
        <fullName evidence="2">DUF7587 domain-containing protein</fullName>
    </recommendedName>
</protein>
<organism evidence="3 4">
    <name type="scientific">Penicillium alfredii</name>
    <dbReference type="NCBI Taxonomy" id="1506179"/>
    <lineage>
        <taxon>Eukaryota</taxon>
        <taxon>Fungi</taxon>
        <taxon>Dikarya</taxon>
        <taxon>Ascomycota</taxon>
        <taxon>Pezizomycotina</taxon>
        <taxon>Eurotiomycetes</taxon>
        <taxon>Eurotiomycetidae</taxon>
        <taxon>Eurotiales</taxon>
        <taxon>Aspergillaceae</taxon>
        <taxon>Penicillium</taxon>
    </lineage>
</organism>
<comment type="caution">
    <text evidence="3">The sequence shown here is derived from an EMBL/GenBank/DDBJ whole genome shotgun (WGS) entry which is preliminary data.</text>
</comment>
<dbReference type="OrthoDB" id="5397734at2759"/>
<name>A0A9W9F961_9EURO</name>
<dbReference type="EMBL" id="JAPMSZ010000007">
    <property type="protein sequence ID" value="KAJ5095830.1"/>
    <property type="molecule type" value="Genomic_DNA"/>
</dbReference>
<gene>
    <name evidence="3" type="ORF">NUU61_005186</name>
</gene>
<keyword evidence="4" id="KW-1185">Reference proteome</keyword>
<feature type="compositionally biased region" description="Acidic residues" evidence="1">
    <location>
        <begin position="308"/>
        <end position="334"/>
    </location>
</feature>
<sequence length="461" mass="52264">MRLKISLRRQLSDNIDTSNFKPKKLDIDYLQTVLTAASTQENLPGLCKNNLPPLLFRWSNFDSQGINCKTELRAGLFENTGSLIFNPGDISQEFLEHFKNHATKAKLKTPFISTSQAPISPVHRGIRAGKGAILTIIDTSKLDTPIFTAQELVKLTDTRTPCYRGYGEFLVWGRVPTPAIVSTIYIDTLKELVAGHPEIEYLLQFSLFQSRKACNNGFIADLTKREIPKHQAGCILGKLLEILEIPVPHRENVARASVQRWHWSQKRLSEFLQGIQDCSTVDIDELERPDEMPYTPQNTPPQKKQKEIEEETMDSDYDYELSEDEDSDSESYEFDDSKESSHGSWMPFRHRPETPSDGYFSVHDTVTVCSGPVPTAEDRLSLPAWDVPPMPYNEQLRTPNQGSSRFLNGIPGSRPETPIVIDAENDSLNIVTADDWPSESEAVLDTPTRRPTRYSRNRPLR</sequence>
<dbReference type="AlphaFoldDB" id="A0A9W9F961"/>
<proteinExistence type="predicted"/>
<evidence type="ECO:0000256" key="1">
    <source>
        <dbReference type="SAM" id="MobiDB-lite"/>
    </source>
</evidence>